<organism evidence="2 3">
    <name type="scientific">Acidovorax carolinensis</name>
    <dbReference type="NCBI Taxonomy" id="553814"/>
    <lineage>
        <taxon>Bacteria</taxon>
        <taxon>Pseudomonadati</taxon>
        <taxon>Pseudomonadota</taxon>
        <taxon>Betaproteobacteria</taxon>
        <taxon>Burkholderiales</taxon>
        <taxon>Comamonadaceae</taxon>
        <taxon>Acidovorax</taxon>
    </lineage>
</organism>
<dbReference type="Proteomes" id="UP000194440">
    <property type="component" value="Plasmid pACP4.3"/>
</dbReference>
<evidence type="ECO:0000313" key="2">
    <source>
        <dbReference type="EMBL" id="ART61451.1"/>
    </source>
</evidence>
<accession>A0A240UIY2</accession>
<evidence type="ECO:0000313" key="3">
    <source>
        <dbReference type="Proteomes" id="UP000194440"/>
    </source>
</evidence>
<geneLocation type="plasmid" evidence="2 3">
    <name>pACP4.3</name>
</geneLocation>
<dbReference type="KEGG" id="acip:CBP36_21015"/>
<sequence length="129" mass="13743">MARLVSTSGAAAPNRLTNESSGTQNQKNRKISDAANETAMTHSAGAEPNQGVSVVAERKSGAALQRPAGRLWRGFFAEGRGGYAACWPCSQHQVLAAVFILASMNECSVKFASLMAICETKFAQNIYFV</sequence>
<dbReference type="EMBL" id="CP021369">
    <property type="protein sequence ID" value="ART61451.1"/>
    <property type="molecule type" value="Genomic_DNA"/>
</dbReference>
<evidence type="ECO:0000256" key="1">
    <source>
        <dbReference type="SAM" id="MobiDB-lite"/>
    </source>
</evidence>
<proteinExistence type="predicted"/>
<keyword evidence="2" id="KW-0614">Plasmid</keyword>
<keyword evidence="3" id="KW-1185">Reference proteome</keyword>
<protein>
    <submittedName>
        <fullName evidence="2">Uncharacterized protein</fullName>
    </submittedName>
</protein>
<name>A0A240UIY2_9BURK</name>
<dbReference type="AlphaFoldDB" id="A0A240UIY2"/>
<feature type="compositionally biased region" description="Polar residues" evidence="1">
    <location>
        <begin position="1"/>
        <end position="26"/>
    </location>
</feature>
<reference evidence="2" key="1">
    <citation type="submission" date="2017-05" db="EMBL/GenBank/DDBJ databases">
        <title>Polyphasic characterization of four soil-derived phenanthrene-degrading Acidovorax strains and proposal of Acidovorax phenanthrenivorans sp. nov.</title>
        <authorList>
            <person name="Singleton D."/>
            <person name="Lee J."/>
            <person name="Dickey A.N."/>
            <person name="Stroud A."/>
            <person name="Scholl E.H."/>
            <person name="Wright F.A."/>
            <person name="Aitken M.D."/>
        </authorList>
    </citation>
    <scope>NUCLEOTIDE SEQUENCE</scope>
    <source>
        <strain evidence="2">P4</strain>
        <plasmid evidence="2">pACP4.3</plasmid>
    </source>
</reference>
<gene>
    <name evidence="2" type="ORF">CBP36_21015</name>
</gene>
<feature type="region of interest" description="Disordered" evidence="1">
    <location>
        <begin position="1"/>
        <end position="52"/>
    </location>
</feature>